<dbReference type="AlphaFoldDB" id="A0A7C5Q8T3"/>
<protein>
    <submittedName>
        <fullName evidence="1">DUF523 domain-containing protein</fullName>
    </submittedName>
</protein>
<organism evidence="1">
    <name type="scientific">Aquifex aeolicus</name>
    <dbReference type="NCBI Taxonomy" id="63363"/>
    <lineage>
        <taxon>Bacteria</taxon>
        <taxon>Pseudomonadati</taxon>
        <taxon>Aquificota</taxon>
        <taxon>Aquificia</taxon>
        <taxon>Aquificales</taxon>
        <taxon>Aquificaceae</taxon>
        <taxon>Aquifex</taxon>
    </lineage>
</organism>
<reference evidence="1" key="1">
    <citation type="journal article" date="2020" name="mSystems">
        <title>Genome- and Community-Level Interaction Insights into Carbon Utilization and Element Cycling Functions of Hydrothermarchaeota in Hydrothermal Sediment.</title>
        <authorList>
            <person name="Zhou Z."/>
            <person name="Liu Y."/>
            <person name="Xu W."/>
            <person name="Pan J."/>
            <person name="Luo Z.H."/>
            <person name="Li M."/>
        </authorList>
    </citation>
    <scope>NUCLEOTIDE SEQUENCE [LARGE SCALE GENOMIC DNA]</scope>
    <source>
        <strain evidence="1">HyVt-501</strain>
    </source>
</reference>
<dbReference type="Proteomes" id="UP000885792">
    <property type="component" value="Unassembled WGS sequence"/>
</dbReference>
<name>A0A7C5Q8T3_AQUAO</name>
<sequence length="244" mass="27803">MRRCKAPRPRVVFSACLVGENVRYDGKPVKDSFAEALRDHVEVIGVCPEIEIGLGVPRDRIVLFKEGDEPELAQPSTGLVLTERMRRFSAGFLRSLSGIDGFLLKSKSPSCGLSRVRIYRDTRARRFRGLGRGIFALEVLRRFPYLPAEDEGRLSDRERRLRFLLLIFALALLRDSPDTADFHRRVSSSLRIFSPGLEKRLRNLPDPSAYRVVFLKAVGKVPTPVLLRMFGDFVPPSLRRYVDF</sequence>
<dbReference type="PANTHER" id="PTHR30087">
    <property type="entry name" value="INNER MEMBRANE PROTEIN"/>
    <property type="match status" value="1"/>
</dbReference>
<accession>A0A7C5Q8T3</accession>
<dbReference type="Pfam" id="PF04463">
    <property type="entry name" value="2-thiour_desulf"/>
    <property type="match status" value="1"/>
</dbReference>
<dbReference type="EMBL" id="DRNB01000226">
    <property type="protein sequence ID" value="HHJ64498.1"/>
    <property type="molecule type" value="Genomic_DNA"/>
</dbReference>
<proteinExistence type="predicted"/>
<dbReference type="PANTHER" id="PTHR30087:SF0">
    <property type="entry name" value="INNER MEMBRANE PROTEIN"/>
    <property type="match status" value="1"/>
</dbReference>
<comment type="caution">
    <text evidence="1">The sequence shown here is derived from an EMBL/GenBank/DDBJ whole genome shotgun (WGS) entry which is preliminary data.</text>
</comment>
<evidence type="ECO:0000313" key="1">
    <source>
        <dbReference type="EMBL" id="HHJ64498.1"/>
    </source>
</evidence>
<dbReference type="InterPro" id="IPR007553">
    <property type="entry name" value="2-thiour_desulf"/>
</dbReference>
<gene>
    <name evidence="1" type="ORF">ENJ61_06280</name>
</gene>